<dbReference type="EC" id="3.4.19.12" evidence="3 8"/>
<keyword evidence="12" id="KW-1185">Reference proteome</keyword>
<accession>A0A9P6CNI9</accession>
<keyword evidence="4 8" id="KW-0645">Protease</keyword>
<evidence type="ECO:0000256" key="8">
    <source>
        <dbReference type="PROSITE-ProRule" id="PRU01393"/>
    </source>
</evidence>
<keyword evidence="7 8" id="KW-0788">Thiol protease</keyword>
<evidence type="ECO:0000256" key="4">
    <source>
        <dbReference type="ARBA" id="ARBA00022670"/>
    </source>
</evidence>
<comment type="catalytic activity">
    <reaction evidence="1 8">
        <text>Thiol-dependent hydrolysis of ester, thioester, amide, peptide and isopeptide bonds formed by the C-terminal Gly of ubiquitin (a 76-residue protein attached to proteins as an intracellular targeting signal).</text>
        <dbReference type="EC" id="3.4.19.12"/>
    </reaction>
</comment>
<feature type="compositionally biased region" description="Low complexity" evidence="9">
    <location>
        <begin position="1"/>
        <end position="17"/>
    </location>
</feature>
<organism evidence="11 12">
    <name type="scientific">Collybia nuda</name>
    <dbReference type="NCBI Taxonomy" id="64659"/>
    <lineage>
        <taxon>Eukaryota</taxon>
        <taxon>Fungi</taxon>
        <taxon>Dikarya</taxon>
        <taxon>Basidiomycota</taxon>
        <taxon>Agaricomycotina</taxon>
        <taxon>Agaricomycetes</taxon>
        <taxon>Agaricomycetidae</taxon>
        <taxon>Agaricales</taxon>
        <taxon>Tricholomatineae</taxon>
        <taxon>Clitocybaceae</taxon>
        <taxon>Collybia</taxon>
    </lineage>
</organism>
<dbReference type="GO" id="GO:0005737">
    <property type="term" value="C:cytoplasm"/>
    <property type="evidence" value="ECO:0007669"/>
    <property type="project" value="TreeGrafter"/>
</dbReference>
<dbReference type="OrthoDB" id="1924260at2759"/>
<dbReference type="InterPro" id="IPR038765">
    <property type="entry name" value="Papain-like_cys_pep_sf"/>
</dbReference>
<dbReference type="InterPro" id="IPR001578">
    <property type="entry name" value="Peptidase_C12_UCH"/>
</dbReference>
<dbReference type="PANTHER" id="PTHR10589:SF16">
    <property type="entry name" value="UBIQUITIN CARBOXYL-TERMINAL HYDROLASE ISOZYME L5"/>
    <property type="match status" value="1"/>
</dbReference>
<dbReference type="GO" id="GO:0004843">
    <property type="term" value="F:cysteine-type deubiquitinase activity"/>
    <property type="evidence" value="ECO:0007669"/>
    <property type="project" value="UniProtKB-UniRule"/>
</dbReference>
<feature type="active site" description="Proton donor" evidence="8">
    <location>
        <position position="235"/>
    </location>
</feature>
<evidence type="ECO:0000313" key="11">
    <source>
        <dbReference type="EMBL" id="KAF9466703.1"/>
    </source>
</evidence>
<dbReference type="Gene3D" id="3.40.532.10">
    <property type="entry name" value="Peptidase C12, ubiquitin carboxyl-terminal hydrolase"/>
    <property type="match status" value="1"/>
</dbReference>
<evidence type="ECO:0000259" key="10">
    <source>
        <dbReference type="PROSITE" id="PS52048"/>
    </source>
</evidence>
<evidence type="ECO:0000256" key="1">
    <source>
        <dbReference type="ARBA" id="ARBA00000707"/>
    </source>
</evidence>
<name>A0A9P6CNI9_9AGAR</name>
<keyword evidence="6 8" id="KW-0378">Hydrolase</keyword>
<evidence type="ECO:0000256" key="2">
    <source>
        <dbReference type="ARBA" id="ARBA00009326"/>
    </source>
</evidence>
<evidence type="ECO:0000256" key="3">
    <source>
        <dbReference type="ARBA" id="ARBA00012759"/>
    </source>
</evidence>
<keyword evidence="5 8" id="KW-0833">Ubl conjugation pathway</keyword>
<proteinExistence type="inferred from homology"/>
<feature type="site" description="Transition state stabilizer" evidence="8">
    <location>
        <position position="107"/>
    </location>
</feature>
<protein>
    <recommendedName>
        <fullName evidence="3 8">ubiquitinyl hydrolase 1</fullName>
        <ecNumber evidence="3 8">3.4.19.12</ecNumber>
    </recommendedName>
</protein>
<dbReference type="PROSITE" id="PS52048">
    <property type="entry name" value="UCH_DOMAIN"/>
    <property type="match status" value="1"/>
</dbReference>
<dbReference type="PANTHER" id="PTHR10589">
    <property type="entry name" value="UBIQUITIN CARBOXYL-TERMINAL HYDROLASE"/>
    <property type="match status" value="1"/>
</dbReference>
<dbReference type="Pfam" id="PF01088">
    <property type="entry name" value="Peptidase_C12"/>
    <property type="match status" value="1"/>
</dbReference>
<dbReference type="InterPro" id="IPR036959">
    <property type="entry name" value="Peptidase_C12_UCH_sf"/>
</dbReference>
<feature type="compositionally biased region" description="Basic residues" evidence="9">
    <location>
        <begin position="191"/>
        <end position="216"/>
    </location>
</feature>
<dbReference type="SUPFAM" id="SSF54001">
    <property type="entry name" value="Cysteine proteinases"/>
    <property type="match status" value="1"/>
</dbReference>
<sequence>MDLQPQLSSVSQDASQAQDERNEAKDPLDLVGGPFAVIESDPGVFTSLTRKLGVRNIELVELYDIEPWAVDHLNPHGLIFCFLWRKDNHRPTEFEDPAAERVWFANQLSDDACASHAILNVVLNCPEIDIGVNLQMFKEDTQNMTPVMRGLAVTNSPLLRQAHNSLARPADQRGALNALATTTLDIAKSKLKAKAPVKTKTTPKRGTKPPPAKRAKTVVTKDEQEDEPEGDEAYHFVGYVPAYGKVWELDGLKSGPLEVGELSPPNSDWMNIARPALRMKMEKYGGSAEGGSNIRFSLLAIVDGVYEKASDELELLKRERIALENRLEVGWEIKVDPALMVSARDLNNASPSSTGTTYAKDFGARKQDMNIKILDMPERNLIPAWEACIRNTLRAKVAVEDEVEKGMKSNADHVKRTFDYEPFFTSLIERLHSEGLLSALLDLDENGRKIKGGSNDMNKPKAPANGKGKH</sequence>
<evidence type="ECO:0000256" key="5">
    <source>
        <dbReference type="ARBA" id="ARBA00022786"/>
    </source>
</evidence>
<comment type="similarity">
    <text evidence="2 8">Belongs to the peptidase C12 family.</text>
</comment>
<gene>
    <name evidence="11" type="ORF">BDZ94DRAFT_1212162</name>
</gene>
<dbReference type="GO" id="GO:0006511">
    <property type="term" value="P:ubiquitin-dependent protein catabolic process"/>
    <property type="evidence" value="ECO:0007669"/>
    <property type="project" value="UniProtKB-UniRule"/>
</dbReference>
<feature type="site" description="Important for enzyme activity" evidence="8">
    <location>
        <position position="250"/>
    </location>
</feature>
<evidence type="ECO:0000256" key="7">
    <source>
        <dbReference type="ARBA" id="ARBA00022807"/>
    </source>
</evidence>
<evidence type="ECO:0000256" key="6">
    <source>
        <dbReference type="ARBA" id="ARBA00022801"/>
    </source>
</evidence>
<dbReference type="GO" id="GO:0016579">
    <property type="term" value="P:protein deubiquitination"/>
    <property type="evidence" value="ECO:0007669"/>
    <property type="project" value="TreeGrafter"/>
</dbReference>
<feature type="active site" description="Nucleophile" evidence="8">
    <location>
        <position position="113"/>
    </location>
</feature>
<feature type="region of interest" description="Disordered" evidence="9">
    <location>
        <begin position="191"/>
        <end position="230"/>
    </location>
</feature>
<feature type="region of interest" description="Disordered" evidence="9">
    <location>
        <begin position="448"/>
        <end position="470"/>
    </location>
</feature>
<dbReference type="EMBL" id="MU150240">
    <property type="protein sequence ID" value="KAF9466703.1"/>
    <property type="molecule type" value="Genomic_DNA"/>
</dbReference>
<evidence type="ECO:0000313" key="12">
    <source>
        <dbReference type="Proteomes" id="UP000807353"/>
    </source>
</evidence>
<reference evidence="11" key="1">
    <citation type="submission" date="2020-11" db="EMBL/GenBank/DDBJ databases">
        <authorList>
            <consortium name="DOE Joint Genome Institute"/>
            <person name="Ahrendt S."/>
            <person name="Riley R."/>
            <person name="Andreopoulos W."/>
            <person name="Labutti K."/>
            <person name="Pangilinan J."/>
            <person name="Ruiz-Duenas F.J."/>
            <person name="Barrasa J.M."/>
            <person name="Sanchez-Garcia M."/>
            <person name="Camarero S."/>
            <person name="Miyauchi S."/>
            <person name="Serrano A."/>
            <person name="Linde D."/>
            <person name="Babiker R."/>
            <person name="Drula E."/>
            <person name="Ayuso-Fernandez I."/>
            <person name="Pacheco R."/>
            <person name="Padilla G."/>
            <person name="Ferreira P."/>
            <person name="Barriuso J."/>
            <person name="Kellner H."/>
            <person name="Castanera R."/>
            <person name="Alfaro M."/>
            <person name="Ramirez L."/>
            <person name="Pisabarro A.G."/>
            <person name="Kuo A."/>
            <person name="Tritt A."/>
            <person name="Lipzen A."/>
            <person name="He G."/>
            <person name="Yan M."/>
            <person name="Ng V."/>
            <person name="Cullen D."/>
            <person name="Martin F."/>
            <person name="Rosso M.-N."/>
            <person name="Henrissat B."/>
            <person name="Hibbett D."/>
            <person name="Martinez A.T."/>
            <person name="Grigoriev I.V."/>
        </authorList>
    </citation>
    <scope>NUCLEOTIDE SEQUENCE</scope>
    <source>
        <strain evidence="11">CBS 247.69</strain>
    </source>
</reference>
<comment type="caution">
    <text evidence="11">The sequence shown here is derived from an EMBL/GenBank/DDBJ whole genome shotgun (WGS) entry which is preliminary data.</text>
</comment>
<feature type="region of interest" description="Disordered" evidence="9">
    <location>
        <begin position="1"/>
        <end position="25"/>
    </location>
</feature>
<feature type="domain" description="UCH catalytic" evidence="10">
    <location>
        <begin position="34"/>
        <end position="303"/>
    </location>
</feature>
<dbReference type="AlphaFoldDB" id="A0A9P6CNI9"/>
<evidence type="ECO:0000256" key="9">
    <source>
        <dbReference type="SAM" id="MobiDB-lite"/>
    </source>
</evidence>
<dbReference type="Proteomes" id="UP000807353">
    <property type="component" value="Unassembled WGS sequence"/>
</dbReference>